<feature type="region of interest" description="Disordered" evidence="1">
    <location>
        <begin position="76"/>
        <end position="95"/>
    </location>
</feature>
<dbReference type="OrthoDB" id="982642at2"/>
<evidence type="ECO:0000313" key="2">
    <source>
        <dbReference type="EMBL" id="OKP02574.1"/>
    </source>
</evidence>
<accession>A0A1Q5TQR7</accession>
<gene>
    <name evidence="2" type="ORF">Xedl_02225</name>
</gene>
<dbReference type="RefSeq" id="WP_074023744.1">
    <property type="nucleotide sequence ID" value="NZ_CAWNAG010000046.1"/>
</dbReference>
<protein>
    <submittedName>
        <fullName evidence="2">Pyocin activator protein PrtN</fullName>
    </submittedName>
</protein>
<dbReference type="InterPro" id="IPR020518">
    <property type="entry name" value="Tscrpt_reg_PrtN"/>
</dbReference>
<dbReference type="Pfam" id="PF11112">
    <property type="entry name" value="PyocinActivator"/>
    <property type="match status" value="1"/>
</dbReference>
<keyword evidence="3" id="KW-1185">Reference proteome</keyword>
<comment type="caution">
    <text evidence="2">The sequence shown here is derived from an EMBL/GenBank/DDBJ whole genome shotgun (WGS) entry which is preliminary data.</text>
</comment>
<organism evidence="2 3">
    <name type="scientific">Xenorhabdus eapokensis</name>
    <dbReference type="NCBI Taxonomy" id="1873482"/>
    <lineage>
        <taxon>Bacteria</taxon>
        <taxon>Pseudomonadati</taxon>
        <taxon>Pseudomonadota</taxon>
        <taxon>Gammaproteobacteria</taxon>
        <taxon>Enterobacterales</taxon>
        <taxon>Morganellaceae</taxon>
        <taxon>Xenorhabdus</taxon>
    </lineage>
</organism>
<dbReference type="GO" id="GO:0006355">
    <property type="term" value="P:regulation of DNA-templated transcription"/>
    <property type="evidence" value="ECO:0007669"/>
    <property type="project" value="InterPro"/>
</dbReference>
<dbReference type="Proteomes" id="UP000186268">
    <property type="component" value="Unassembled WGS sequence"/>
</dbReference>
<evidence type="ECO:0000313" key="3">
    <source>
        <dbReference type="Proteomes" id="UP000186268"/>
    </source>
</evidence>
<dbReference type="EMBL" id="MKGQ01000014">
    <property type="protein sequence ID" value="OKP02574.1"/>
    <property type="molecule type" value="Genomic_DNA"/>
</dbReference>
<dbReference type="STRING" id="1873482.Xedl_02225"/>
<name>A0A1Q5TQR7_9GAMM</name>
<evidence type="ECO:0000256" key="1">
    <source>
        <dbReference type="SAM" id="MobiDB-lite"/>
    </source>
</evidence>
<proteinExistence type="predicted"/>
<reference evidence="2 3" key="1">
    <citation type="submission" date="2016-09" db="EMBL/GenBank/DDBJ databases">
        <title>Xenorhabdus thuongxuanensis sp. nov. and Xenorhabdus eapokensis sp. nov., isolated from Steinernema species.</title>
        <authorList>
            <person name="Kaempfer P."/>
            <person name="Tobias N.J."/>
            <person name="Phan Ke L."/>
            <person name="Bode H.B."/>
            <person name="Glaeser S.P."/>
        </authorList>
    </citation>
    <scope>NUCLEOTIDE SEQUENCE [LARGE SCALE GENOMIC DNA]</scope>
    <source>
        <strain evidence="2 3">DL20</strain>
    </source>
</reference>
<sequence>MNTVFLLMAEFETATIPLSDIAERYLGMKPATAEQKASLGLLPLPTFRCNDSQKSPRMVHVSDLATLIDTKRKESKDAMDYVSRKNRTKNKAVHQ</sequence>
<feature type="compositionally biased region" description="Basic residues" evidence="1">
    <location>
        <begin position="84"/>
        <end position="95"/>
    </location>
</feature>
<dbReference type="AlphaFoldDB" id="A0A1Q5TQR7"/>